<reference evidence="8 9" key="1">
    <citation type="journal article" date="2024" name="G3 (Bethesda)">
        <title>Genome assembly of Hibiscus sabdariffa L. provides insights into metabolisms of medicinal natural products.</title>
        <authorList>
            <person name="Kim T."/>
        </authorList>
    </citation>
    <scope>NUCLEOTIDE SEQUENCE [LARGE SCALE GENOMIC DNA]</scope>
    <source>
        <strain evidence="8">TK-2024</strain>
        <tissue evidence="8">Old leaves</tissue>
    </source>
</reference>
<feature type="domain" description="C3H1-type" evidence="7">
    <location>
        <begin position="112"/>
        <end position="140"/>
    </location>
</feature>
<evidence type="ECO:0000259" key="7">
    <source>
        <dbReference type="PROSITE" id="PS50103"/>
    </source>
</evidence>
<accession>A0ABR2CJI9</accession>
<name>A0ABR2CJI9_9ROSI</name>
<dbReference type="InterPro" id="IPR000571">
    <property type="entry name" value="Znf_CCCH"/>
</dbReference>
<protein>
    <recommendedName>
        <fullName evidence="7">C3H1-type domain-containing protein</fullName>
    </recommendedName>
</protein>
<organism evidence="8 9">
    <name type="scientific">Hibiscus sabdariffa</name>
    <name type="common">roselle</name>
    <dbReference type="NCBI Taxonomy" id="183260"/>
    <lineage>
        <taxon>Eukaryota</taxon>
        <taxon>Viridiplantae</taxon>
        <taxon>Streptophyta</taxon>
        <taxon>Embryophyta</taxon>
        <taxon>Tracheophyta</taxon>
        <taxon>Spermatophyta</taxon>
        <taxon>Magnoliopsida</taxon>
        <taxon>eudicotyledons</taxon>
        <taxon>Gunneridae</taxon>
        <taxon>Pentapetalae</taxon>
        <taxon>rosids</taxon>
        <taxon>malvids</taxon>
        <taxon>Malvales</taxon>
        <taxon>Malvaceae</taxon>
        <taxon>Malvoideae</taxon>
        <taxon>Hibiscus</taxon>
    </lineage>
</organism>
<keyword evidence="4 5" id="KW-0862">Zinc</keyword>
<evidence type="ECO:0000256" key="3">
    <source>
        <dbReference type="ARBA" id="ARBA00022771"/>
    </source>
</evidence>
<keyword evidence="9" id="KW-1185">Reference proteome</keyword>
<keyword evidence="2" id="KW-0677">Repeat</keyword>
<sequence length="321" mass="35686">MDSSFYNDGNKFNVLKSSNIPKLTTTPVRSRGSYYSSPENLIKYLRSNSVSSSGGNSGSSGKSCFRSSVSPQSEKTPLKVVDEDVFVMDGVLVASDTNIIGSGSSSSGSIGFYKSEICRAWEEFGHCRYGSKCQFAHGKEDVRPTCFPFRTKSEVYKSYASTVPNAFGSKPRLLHPLTETTAIITQKDSPTRPEETIFNFLSTVQPETTRPNTNFTMKPKTNKISPTSTIRANWSPQDDGIDVTLLASFPAKPHQRRTSMHTSTVFSTVVLLQRRGCRCFLPFVRSNDSHFGSSAMDQRYNQYFLPVCTKLLKRFCSSVLH</sequence>
<feature type="region of interest" description="Disordered" evidence="6">
    <location>
        <begin position="209"/>
        <end position="231"/>
    </location>
</feature>
<dbReference type="PANTHER" id="PTHR12547:SF18">
    <property type="entry name" value="PROTEIN TIS11"/>
    <property type="match status" value="1"/>
</dbReference>
<evidence type="ECO:0000256" key="4">
    <source>
        <dbReference type="ARBA" id="ARBA00022833"/>
    </source>
</evidence>
<evidence type="ECO:0000313" key="8">
    <source>
        <dbReference type="EMBL" id="KAK8518981.1"/>
    </source>
</evidence>
<keyword evidence="1 5" id="KW-0479">Metal-binding</keyword>
<evidence type="ECO:0000256" key="5">
    <source>
        <dbReference type="PROSITE-ProRule" id="PRU00723"/>
    </source>
</evidence>
<evidence type="ECO:0000313" key="9">
    <source>
        <dbReference type="Proteomes" id="UP001472677"/>
    </source>
</evidence>
<feature type="compositionally biased region" description="Polar residues" evidence="6">
    <location>
        <begin position="222"/>
        <end position="231"/>
    </location>
</feature>
<gene>
    <name evidence="8" type="ORF">V6N12_012215</name>
</gene>
<comment type="caution">
    <text evidence="8">The sequence shown here is derived from an EMBL/GenBank/DDBJ whole genome shotgun (WGS) entry which is preliminary data.</text>
</comment>
<dbReference type="InterPro" id="IPR036855">
    <property type="entry name" value="Znf_CCCH_sf"/>
</dbReference>
<dbReference type="PANTHER" id="PTHR12547">
    <property type="entry name" value="CCCH ZINC FINGER/TIS11-RELATED"/>
    <property type="match status" value="1"/>
</dbReference>
<evidence type="ECO:0000256" key="2">
    <source>
        <dbReference type="ARBA" id="ARBA00022737"/>
    </source>
</evidence>
<keyword evidence="3 5" id="KW-0863">Zinc-finger</keyword>
<proteinExistence type="predicted"/>
<dbReference type="EMBL" id="JBBPBM010000052">
    <property type="protein sequence ID" value="KAK8518981.1"/>
    <property type="molecule type" value="Genomic_DNA"/>
</dbReference>
<dbReference type="SUPFAM" id="SSF90229">
    <property type="entry name" value="CCCH zinc finger"/>
    <property type="match status" value="1"/>
</dbReference>
<feature type="region of interest" description="Disordered" evidence="6">
    <location>
        <begin position="51"/>
        <end position="70"/>
    </location>
</feature>
<dbReference type="Pfam" id="PF00642">
    <property type="entry name" value="zf-CCCH"/>
    <property type="match status" value="1"/>
</dbReference>
<evidence type="ECO:0000256" key="6">
    <source>
        <dbReference type="SAM" id="MobiDB-lite"/>
    </source>
</evidence>
<dbReference type="SMART" id="SM00356">
    <property type="entry name" value="ZnF_C3H1"/>
    <property type="match status" value="1"/>
</dbReference>
<dbReference type="InterPro" id="IPR045877">
    <property type="entry name" value="ZFP36-like"/>
</dbReference>
<dbReference type="PROSITE" id="PS50103">
    <property type="entry name" value="ZF_C3H1"/>
    <property type="match status" value="1"/>
</dbReference>
<feature type="zinc finger region" description="C3H1-type" evidence="5">
    <location>
        <begin position="112"/>
        <end position="140"/>
    </location>
</feature>
<evidence type="ECO:0000256" key="1">
    <source>
        <dbReference type="ARBA" id="ARBA00022723"/>
    </source>
</evidence>
<dbReference type="Gene3D" id="4.10.1000.10">
    <property type="entry name" value="Zinc finger, CCCH-type"/>
    <property type="match status" value="1"/>
</dbReference>
<dbReference type="Proteomes" id="UP001472677">
    <property type="component" value="Unassembled WGS sequence"/>
</dbReference>